<gene>
    <name evidence="7" type="ORF">SAMN06265219_10791</name>
</gene>
<dbReference type="PANTHER" id="PTHR36438:SF1">
    <property type="entry name" value="IRON-SULFUR CLUSTER REPAIR PROTEIN YTFE"/>
    <property type="match status" value="1"/>
</dbReference>
<feature type="domain" description="Hemerythrin-like" evidence="6">
    <location>
        <begin position="104"/>
        <end position="248"/>
    </location>
</feature>
<name>A0A521D473_9BACT</name>
<evidence type="ECO:0000313" key="7">
    <source>
        <dbReference type="EMBL" id="SMO66469.1"/>
    </source>
</evidence>
<organism evidence="7 8">
    <name type="scientific">Gracilimonas mengyeensis</name>
    <dbReference type="NCBI Taxonomy" id="1302730"/>
    <lineage>
        <taxon>Bacteria</taxon>
        <taxon>Pseudomonadati</taxon>
        <taxon>Balneolota</taxon>
        <taxon>Balneolia</taxon>
        <taxon>Balneolales</taxon>
        <taxon>Balneolaceae</taxon>
        <taxon>Gracilimonas</taxon>
    </lineage>
</organism>
<proteinExistence type="predicted"/>
<dbReference type="Pfam" id="PF01814">
    <property type="entry name" value="Hemerythrin"/>
    <property type="match status" value="1"/>
</dbReference>
<evidence type="ECO:0000313" key="8">
    <source>
        <dbReference type="Proteomes" id="UP000317557"/>
    </source>
</evidence>
<dbReference type="Proteomes" id="UP000317557">
    <property type="component" value="Unassembled WGS sequence"/>
</dbReference>
<dbReference type="EMBL" id="FXTP01000007">
    <property type="protein sequence ID" value="SMO66469.1"/>
    <property type="molecule type" value="Genomic_DNA"/>
</dbReference>
<keyword evidence="3" id="KW-0479">Metal-binding</keyword>
<feature type="coiled-coil region" evidence="5">
    <location>
        <begin position="182"/>
        <end position="209"/>
    </location>
</feature>
<keyword evidence="4" id="KW-0408">Iron</keyword>
<keyword evidence="8" id="KW-1185">Reference proteome</keyword>
<keyword evidence="2" id="KW-0963">Cytoplasm</keyword>
<dbReference type="OrthoDB" id="1523105at2"/>
<evidence type="ECO:0000259" key="6">
    <source>
        <dbReference type="Pfam" id="PF01814"/>
    </source>
</evidence>
<evidence type="ECO:0000256" key="3">
    <source>
        <dbReference type="ARBA" id="ARBA00022723"/>
    </source>
</evidence>
<evidence type="ECO:0000256" key="2">
    <source>
        <dbReference type="ARBA" id="ARBA00022490"/>
    </source>
</evidence>
<evidence type="ECO:0000256" key="4">
    <source>
        <dbReference type="ARBA" id="ARBA00023004"/>
    </source>
</evidence>
<evidence type="ECO:0000256" key="1">
    <source>
        <dbReference type="ARBA" id="ARBA00004496"/>
    </source>
</evidence>
<sequence>MKRLFLETEGILEDIEENESTNVLKMTITNFLQEEKRGSELLQVLGIPAQGNGHKTLMEVCTAQQRNEDEVIKEIERLKKEPEFDYPEGFFSWLPKHVIQYLKEEHHEYTCSLIRDAQEYGERAWEVHGIQYPKLNEVKWYVQKLKEKLETHLNFEKLEFFPMMLRLFDLNGEASNEIVETLKKQAKIIEKDQEEIKDYLQRIHDLTDDFTPPSEACTTLRMLYFTLLKLDEDLIKHYFKQEKYLLSKLK</sequence>
<accession>A0A521D473</accession>
<dbReference type="InterPro" id="IPR019903">
    <property type="entry name" value="RIC_family"/>
</dbReference>
<protein>
    <submittedName>
        <fullName evidence="7">Iron-sulfur cluster repair di-iron protein</fullName>
    </submittedName>
</protein>
<dbReference type="AlphaFoldDB" id="A0A521D473"/>
<dbReference type="Gene3D" id="1.20.120.520">
    <property type="entry name" value="nmb1532 protein domain like"/>
    <property type="match status" value="1"/>
</dbReference>
<dbReference type="PANTHER" id="PTHR36438">
    <property type="entry name" value="IRON-SULFUR CLUSTER REPAIR PROTEIN YTFE"/>
    <property type="match status" value="1"/>
</dbReference>
<keyword evidence="5" id="KW-0175">Coiled coil</keyword>
<evidence type="ECO:0000256" key="5">
    <source>
        <dbReference type="SAM" id="Coils"/>
    </source>
</evidence>
<comment type="subcellular location">
    <subcellularLocation>
        <location evidence="1">Cytoplasm</location>
    </subcellularLocation>
</comment>
<reference evidence="7 8" key="1">
    <citation type="submission" date="2017-05" db="EMBL/GenBank/DDBJ databases">
        <authorList>
            <person name="Varghese N."/>
            <person name="Submissions S."/>
        </authorList>
    </citation>
    <scope>NUCLEOTIDE SEQUENCE [LARGE SCALE GENOMIC DNA]</scope>
    <source>
        <strain evidence="7 8">DSM 21985</strain>
    </source>
</reference>
<dbReference type="GO" id="GO:0005737">
    <property type="term" value="C:cytoplasm"/>
    <property type="evidence" value="ECO:0007669"/>
    <property type="project" value="UniProtKB-SubCell"/>
</dbReference>
<dbReference type="InterPro" id="IPR012312">
    <property type="entry name" value="Hemerythrin-like"/>
</dbReference>